<dbReference type="Proteomes" id="UP000298340">
    <property type="component" value="Unassembled WGS sequence"/>
</dbReference>
<dbReference type="EMBL" id="SLWA01000002">
    <property type="protein sequence ID" value="TCN60048.1"/>
    <property type="molecule type" value="Genomic_DNA"/>
</dbReference>
<dbReference type="Proteomes" id="UP000295270">
    <property type="component" value="Unassembled WGS sequence"/>
</dbReference>
<accession>A0A4Y7UHF5</accession>
<reference evidence="1" key="3">
    <citation type="submission" date="2019-03" db="EMBL/GenBank/DDBJ databases">
        <authorList>
            <person name="Whitman W."/>
            <person name="Huntemann M."/>
            <person name="Clum A."/>
            <person name="Pillay M."/>
            <person name="Palaniappan K."/>
            <person name="Varghese N."/>
            <person name="Mikhailova N."/>
            <person name="Stamatis D."/>
            <person name="Reddy T."/>
            <person name="Daum C."/>
            <person name="Shapiro N."/>
            <person name="Ivanova N."/>
            <person name="Kyrpides N."/>
            <person name="Woyke T."/>
        </authorList>
    </citation>
    <scope>NUCLEOTIDE SEQUENCE</scope>
    <source>
        <strain evidence="1">P5626</strain>
    </source>
</reference>
<proteinExistence type="predicted"/>
<keyword evidence="3" id="KW-1185">Reference proteome</keyword>
<evidence type="ECO:0008006" key="5">
    <source>
        <dbReference type="Google" id="ProtNLM"/>
    </source>
</evidence>
<dbReference type="OrthoDB" id="9901175at2"/>
<comment type="caution">
    <text evidence="2">The sequence shown here is derived from an EMBL/GenBank/DDBJ whole genome shotgun (WGS) entry which is preliminary data.</text>
</comment>
<evidence type="ECO:0000313" key="3">
    <source>
        <dbReference type="Proteomes" id="UP000295270"/>
    </source>
</evidence>
<reference evidence="1 3" key="1">
    <citation type="journal article" date="2015" name="Stand. Genomic Sci.">
        <title>Genomic Encyclopedia of Bacterial and Archaeal Type Strains, Phase III: the genomes of soil and plant-associated and newly described type strains.</title>
        <authorList>
            <person name="Whitman W.B."/>
            <person name="Woyke T."/>
            <person name="Klenk H.P."/>
            <person name="Zhou Y."/>
            <person name="Lilburn T.G."/>
            <person name="Beck B.J."/>
            <person name="De Vos P."/>
            <person name="Vandamme P."/>
            <person name="Eisen J.A."/>
            <person name="Garrity G."/>
            <person name="Hugenholtz P."/>
            <person name="Kyrpides N.C."/>
        </authorList>
    </citation>
    <scope>NUCLEOTIDE SEQUENCE [LARGE SCALE GENOMIC DNA]</scope>
    <source>
        <strain evidence="1 3">P5626</strain>
    </source>
</reference>
<protein>
    <recommendedName>
        <fullName evidence="5">DUF3606 domain-containing protein</fullName>
    </recommendedName>
</protein>
<evidence type="ECO:0000313" key="4">
    <source>
        <dbReference type="Proteomes" id="UP000298340"/>
    </source>
</evidence>
<reference evidence="2 4" key="2">
    <citation type="journal article" date="2018" name="Syst. Appl. Microbiol.">
        <title>Flavobacterium circumlabens sp. nov. and Flavobacterium cupreum sp. nov., two psychrotrophic species isolated from Antarctic environmental samples.</title>
        <authorList>
            <person name="Kralova S."/>
            <person name="Busse H.J."/>
            <person name="Svec P."/>
            <person name="Maslanova I."/>
            <person name="Stankova E."/>
            <person name="Bartak M."/>
            <person name="Sedlacek I."/>
        </authorList>
    </citation>
    <scope>NUCLEOTIDE SEQUENCE [LARGE SCALE GENOMIC DNA]</scope>
    <source>
        <strain evidence="2 4">CCM 8828</strain>
    </source>
</reference>
<evidence type="ECO:0000313" key="1">
    <source>
        <dbReference type="EMBL" id="TCN60048.1"/>
    </source>
</evidence>
<dbReference type="RefSeq" id="WP_132034185.1">
    <property type="nucleotide sequence ID" value="NZ_QWDN01000002.1"/>
</dbReference>
<evidence type="ECO:0000313" key="2">
    <source>
        <dbReference type="EMBL" id="TEB45282.1"/>
    </source>
</evidence>
<sequence>MENRENQQDNLPVEFWASYWNLTAEQLKSIISKIESRDFIKIQNYIQIKLSRGGGQTTFTGIDSNTKS</sequence>
<gene>
    <name evidence="2" type="ORF">D0809_08955</name>
    <name evidence="1" type="ORF">EV142_102668</name>
</gene>
<name>A0A4Y7UHF5_9FLAO</name>
<dbReference type="EMBL" id="QWDN01000002">
    <property type="protein sequence ID" value="TEB45282.1"/>
    <property type="molecule type" value="Genomic_DNA"/>
</dbReference>
<organism evidence="2 4">
    <name type="scientific">Flavobacterium circumlabens</name>
    <dbReference type="NCBI Taxonomy" id="2133765"/>
    <lineage>
        <taxon>Bacteria</taxon>
        <taxon>Pseudomonadati</taxon>
        <taxon>Bacteroidota</taxon>
        <taxon>Flavobacteriia</taxon>
        <taxon>Flavobacteriales</taxon>
        <taxon>Flavobacteriaceae</taxon>
        <taxon>Flavobacterium</taxon>
    </lineage>
</organism>
<dbReference type="AlphaFoldDB" id="A0A4Y7UHF5"/>